<keyword evidence="7" id="KW-1185">Reference proteome</keyword>
<dbReference type="RefSeq" id="WP_169484940.1">
    <property type="nucleotide sequence ID" value="NZ_JABBGJ010000007.1"/>
</dbReference>
<accession>A0A848IE91</accession>
<protein>
    <recommendedName>
        <fullName evidence="4">Carboxylic ester hydrolase</fullName>
        <ecNumber evidence="4">3.1.1.-</ecNumber>
    </recommendedName>
</protein>
<feature type="domain" description="Carboxylesterase type B" evidence="5">
    <location>
        <begin position="20"/>
        <end position="474"/>
    </location>
</feature>
<sequence>MQPHEGERDKSMTKTTITHCAQGVLKGVLDDGVHTFFDIPYAVDAGRFLPALAPSTWPGERDCTRPGPVFPQLPSRLDFVMGSTGRGAEMSEDAFRLNVFTPTLSGQLPVIFWIHGGGFLTGGGSLQCYFGDQLARSGRAVVVTMNYRLGLLGNLFMKGISQGNLAVRDLEMALQWVKSNIGSFGGDPESIVLAGQSAGAWFTQLLAAMKPTSALVKGGIMLSYPGLPPMAPEAAQTMAEQFCAMAGIDPSGDALRTMSVERILELQTSMLRAQSVFADVPVLFRSVCENEVPANPGAQARENFAGKPLMIGWTREEMGSFFASNPAMVGATEEQALKKYGEEYGEQGNTFYRRALKRRLNGRAYTSLVDLGSDKLFKLPAIRFATEMESAGSNVFAYQFDFQSPQAEVGAGHCFELPFLFGNFQDWVDAPMLDGIDLTAARSLSACIQAYVLNFVESGDPNGEHLPYWPAYERLQGRRTMRFADVIETVASGTESGVY</sequence>
<feature type="active site" description="Charge relay system" evidence="3">
    <location>
        <position position="413"/>
    </location>
</feature>
<dbReference type="PRINTS" id="PR00878">
    <property type="entry name" value="CHOLNESTRASE"/>
</dbReference>
<keyword evidence="2 4" id="KW-0378">Hydrolase</keyword>
<dbReference type="InterPro" id="IPR000997">
    <property type="entry name" value="Cholinesterase"/>
</dbReference>
<name>A0A848IE91_9BURK</name>
<reference evidence="6 7" key="1">
    <citation type="submission" date="2020-04" db="EMBL/GenBank/DDBJ databases">
        <title>Paraburkholderia sp. RP-4-7 isolated from soil.</title>
        <authorList>
            <person name="Dahal R.H."/>
        </authorList>
    </citation>
    <scope>NUCLEOTIDE SEQUENCE [LARGE SCALE GENOMIC DNA]</scope>
    <source>
        <strain evidence="6 7">RP-4-7</strain>
    </source>
</reference>
<evidence type="ECO:0000256" key="4">
    <source>
        <dbReference type="RuleBase" id="RU361235"/>
    </source>
</evidence>
<comment type="caution">
    <text evidence="6">The sequence shown here is derived from an EMBL/GenBank/DDBJ whole genome shotgun (WGS) entry which is preliminary data.</text>
</comment>
<evidence type="ECO:0000256" key="2">
    <source>
        <dbReference type="ARBA" id="ARBA00022801"/>
    </source>
</evidence>
<dbReference type="PANTHER" id="PTHR11559">
    <property type="entry name" value="CARBOXYLESTERASE"/>
    <property type="match status" value="1"/>
</dbReference>
<dbReference type="EC" id="3.1.1.-" evidence="4"/>
<dbReference type="PROSITE" id="PS00122">
    <property type="entry name" value="CARBOXYLESTERASE_B_1"/>
    <property type="match status" value="1"/>
</dbReference>
<dbReference type="Proteomes" id="UP000544134">
    <property type="component" value="Unassembled WGS sequence"/>
</dbReference>
<dbReference type="InterPro" id="IPR029058">
    <property type="entry name" value="AB_hydrolase_fold"/>
</dbReference>
<dbReference type="InterPro" id="IPR002018">
    <property type="entry name" value="CarbesteraseB"/>
</dbReference>
<dbReference type="InterPro" id="IPR050309">
    <property type="entry name" value="Type-B_Carboxylest/Lipase"/>
</dbReference>
<evidence type="ECO:0000259" key="5">
    <source>
        <dbReference type="Pfam" id="PF00135"/>
    </source>
</evidence>
<comment type="similarity">
    <text evidence="1 4">Belongs to the type-B carboxylesterase/lipase family.</text>
</comment>
<dbReference type="InterPro" id="IPR019826">
    <property type="entry name" value="Carboxylesterase_B_AS"/>
</dbReference>
<proteinExistence type="inferred from homology"/>
<dbReference type="GO" id="GO:0004104">
    <property type="term" value="F:cholinesterase activity"/>
    <property type="evidence" value="ECO:0007669"/>
    <property type="project" value="InterPro"/>
</dbReference>
<organism evidence="6 7">
    <name type="scientific">Paraburkholderia polaris</name>
    <dbReference type="NCBI Taxonomy" id="2728848"/>
    <lineage>
        <taxon>Bacteria</taxon>
        <taxon>Pseudomonadati</taxon>
        <taxon>Pseudomonadota</taxon>
        <taxon>Betaproteobacteria</taxon>
        <taxon>Burkholderiales</taxon>
        <taxon>Burkholderiaceae</taxon>
        <taxon>Paraburkholderia</taxon>
    </lineage>
</organism>
<dbReference type="SUPFAM" id="SSF53474">
    <property type="entry name" value="alpha/beta-Hydrolases"/>
    <property type="match status" value="1"/>
</dbReference>
<evidence type="ECO:0000256" key="1">
    <source>
        <dbReference type="ARBA" id="ARBA00005964"/>
    </source>
</evidence>
<evidence type="ECO:0000313" key="6">
    <source>
        <dbReference type="EMBL" id="NML97856.1"/>
    </source>
</evidence>
<evidence type="ECO:0000313" key="7">
    <source>
        <dbReference type="Proteomes" id="UP000544134"/>
    </source>
</evidence>
<feature type="active site" description="Acyl-ester intermediate" evidence="3">
    <location>
        <position position="197"/>
    </location>
</feature>
<dbReference type="Pfam" id="PF00135">
    <property type="entry name" value="COesterase"/>
    <property type="match status" value="1"/>
</dbReference>
<gene>
    <name evidence="6" type="ORF">HHL24_07825</name>
</gene>
<dbReference type="EMBL" id="JABBGJ010000007">
    <property type="protein sequence ID" value="NML97856.1"/>
    <property type="molecule type" value="Genomic_DNA"/>
</dbReference>
<feature type="active site" description="Charge relay system" evidence="3">
    <location>
        <position position="317"/>
    </location>
</feature>
<evidence type="ECO:0000256" key="3">
    <source>
        <dbReference type="PIRSR" id="PIRSR600997-1"/>
    </source>
</evidence>
<dbReference type="AlphaFoldDB" id="A0A848IE91"/>
<dbReference type="Gene3D" id="3.40.50.1820">
    <property type="entry name" value="alpha/beta hydrolase"/>
    <property type="match status" value="1"/>
</dbReference>